<feature type="transmembrane region" description="Helical" evidence="7">
    <location>
        <begin position="245"/>
        <end position="264"/>
    </location>
</feature>
<dbReference type="PANTHER" id="PTHR30250">
    <property type="entry name" value="PST FAMILY PREDICTED COLANIC ACID TRANSPORTER"/>
    <property type="match status" value="1"/>
</dbReference>
<dbReference type="GO" id="GO:0005886">
    <property type="term" value="C:plasma membrane"/>
    <property type="evidence" value="ECO:0007669"/>
    <property type="project" value="UniProtKB-SubCell"/>
</dbReference>
<keyword evidence="4 7" id="KW-0812">Transmembrane</keyword>
<evidence type="ECO:0000256" key="3">
    <source>
        <dbReference type="ARBA" id="ARBA00022475"/>
    </source>
</evidence>
<feature type="transmembrane region" description="Helical" evidence="7">
    <location>
        <begin position="118"/>
        <end position="139"/>
    </location>
</feature>
<dbReference type="RefSeq" id="WP_093011904.1">
    <property type="nucleotide sequence ID" value="NZ_FOXV01000007.1"/>
</dbReference>
<feature type="transmembrane region" description="Helical" evidence="7">
    <location>
        <begin position="367"/>
        <end position="390"/>
    </location>
</feature>
<evidence type="ECO:0000313" key="8">
    <source>
        <dbReference type="EMBL" id="SFQ48907.1"/>
    </source>
</evidence>
<keyword evidence="6 7" id="KW-0472">Membrane</keyword>
<comment type="similarity">
    <text evidence="2">Belongs to the polysaccharide synthase family.</text>
</comment>
<keyword evidence="3" id="KW-1003">Cell membrane</keyword>
<evidence type="ECO:0000256" key="2">
    <source>
        <dbReference type="ARBA" id="ARBA00007430"/>
    </source>
</evidence>
<dbReference type="InterPro" id="IPR050833">
    <property type="entry name" value="Poly_Biosynth_Transport"/>
</dbReference>
<evidence type="ECO:0000256" key="4">
    <source>
        <dbReference type="ARBA" id="ARBA00022692"/>
    </source>
</evidence>
<feature type="transmembrane region" description="Helical" evidence="7">
    <location>
        <begin position="336"/>
        <end position="355"/>
    </location>
</feature>
<dbReference type="Proteomes" id="UP000243106">
    <property type="component" value="Unassembled WGS sequence"/>
</dbReference>
<dbReference type="AlphaFoldDB" id="A0A1I5YYI5"/>
<comment type="subcellular location">
    <subcellularLocation>
        <location evidence="1">Cell membrane</location>
        <topology evidence="1">Multi-pass membrane protein</topology>
    </subcellularLocation>
</comment>
<feature type="transmembrane region" description="Helical" evidence="7">
    <location>
        <begin position="21"/>
        <end position="39"/>
    </location>
</feature>
<feature type="transmembrane region" description="Helical" evidence="7">
    <location>
        <begin position="426"/>
        <end position="444"/>
    </location>
</feature>
<feature type="transmembrane region" description="Helical" evidence="7">
    <location>
        <begin position="88"/>
        <end position="112"/>
    </location>
</feature>
<dbReference type="EMBL" id="FOXV01000007">
    <property type="protein sequence ID" value="SFQ48907.1"/>
    <property type="molecule type" value="Genomic_DNA"/>
</dbReference>
<dbReference type="Pfam" id="PF13440">
    <property type="entry name" value="Polysacc_synt_3"/>
    <property type="match status" value="1"/>
</dbReference>
<name>A0A1I5YYI5_9RHOB</name>
<evidence type="ECO:0000256" key="5">
    <source>
        <dbReference type="ARBA" id="ARBA00022989"/>
    </source>
</evidence>
<feature type="transmembrane region" description="Helical" evidence="7">
    <location>
        <begin position="182"/>
        <end position="202"/>
    </location>
</feature>
<organism evidence="8 9">
    <name type="scientific">Roseivivax halotolerans</name>
    <dbReference type="NCBI Taxonomy" id="93684"/>
    <lineage>
        <taxon>Bacteria</taxon>
        <taxon>Pseudomonadati</taxon>
        <taxon>Pseudomonadota</taxon>
        <taxon>Alphaproteobacteria</taxon>
        <taxon>Rhodobacterales</taxon>
        <taxon>Roseobacteraceae</taxon>
        <taxon>Roseivivax</taxon>
    </lineage>
</organism>
<dbReference type="PANTHER" id="PTHR30250:SF10">
    <property type="entry name" value="LIPOPOLYSACCHARIDE BIOSYNTHESIS PROTEIN WZXC"/>
    <property type="match status" value="1"/>
</dbReference>
<feature type="transmembrane region" description="Helical" evidence="7">
    <location>
        <begin position="151"/>
        <end position="176"/>
    </location>
</feature>
<feature type="transmembrane region" description="Helical" evidence="7">
    <location>
        <begin position="304"/>
        <end position="324"/>
    </location>
</feature>
<sequence>MTTFGLSRLRGASLGARAIRSSIWTTAAFVAGQAIRLGGNLVLTRLLFPEAFGLMALVAVIMQGLTNFSDTGVLQSIMQHRRAEDRRFLDTAFTIQAIRGVLLWLASCLLAWPLSLLFGAPQLTAILPVAGLSLILLGLNPMRIALAHRNLLLGRVAGLELAAQTGGLVIGIVLAWLTGSVWALVISGVLGTALQVGLNWALLPGEGERLSWDAEAARELTSFGKWIFLATICGFIAAQGDRILIGRFLALGAFGVYNIGYFLASFPNMLGRLVASKVLIPIYREAPPSESRANFLKLRRMRMIVSAALVGMVAIMGLIVVWLVELLYDVRYEQAGPVTVLLAIMWIPQIVTLTYDQAALARGDSRNFFVLTLVRAVAILVCVSLGLAFAGLPGAIVGQGVAGLLTYPAEVWLSRKSGAWDPVHDVVFGGVGLAVAGGVIWFHAGDIAALASATM</sequence>
<evidence type="ECO:0000313" key="9">
    <source>
        <dbReference type="Proteomes" id="UP000243106"/>
    </source>
</evidence>
<evidence type="ECO:0000256" key="1">
    <source>
        <dbReference type="ARBA" id="ARBA00004651"/>
    </source>
</evidence>
<keyword evidence="5 7" id="KW-1133">Transmembrane helix</keyword>
<gene>
    <name evidence="8" type="ORF">SAMN05421853_10725</name>
</gene>
<feature type="transmembrane region" description="Helical" evidence="7">
    <location>
        <begin position="223"/>
        <end position="239"/>
    </location>
</feature>
<accession>A0A1I5YYI5</accession>
<proteinExistence type="inferred from homology"/>
<reference evidence="9" key="1">
    <citation type="submission" date="2016-10" db="EMBL/GenBank/DDBJ databases">
        <authorList>
            <person name="Varghese N."/>
            <person name="Submissions S."/>
        </authorList>
    </citation>
    <scope>NUCLEOTIDE SEQUENCE [LARGE SCALE GENOMIC DNA]</scope>
    <source>
        <strain evidence="9">JCM 10271</strain>
    </source>
</reference>
<evidence type="ECO:0000256" key="6">
    <source>
        <dbReference type="ARBA" id="ARBA00023136"/>
    </source>
</evidence>
<dbReference type="STRING" id="93684.SAMN05421853_10725"/>
<protein>
    <submittedName>
        <fullName evidence="8">Membrane protein involved in the export of O-antigen and teichoic acid</fullName>
    </submittedName>
</protein>
<feature type="transmembrane region" description="Helical" evidence="7">
    <location>
        <begin position="396"/>
        <end position="414"/>
    </location>
</feature>
<feature type="transmembrane region" description="Helical" evidence="7">
    <location>
        <begin position="51"/>
        <end position="68"/>
    </location>
</feature>
<keyword evidence="9" id="KW-1185">Reference proteome</keyword>
<evidence type="ECO:0000256" key="7">
    <source>
        <dbReference type="SAM" id="Phobius"/>
    </source>
</evidence>